<accession>A0A8H6U660</accession>
<keyword evidence="1" id="KW-0472">Membrane</keyword>
<keyword evidence="3" id="KW-1185">Reference proteome</keyword>
<keyword evidence="1" id="KW-1133">Transmembrane helix</keyword>
<reference evidence="2" key="1">
    <citation type="journal article" date="2020" name="Phytopathology">
        <title>Genome Sequence Resources of Colletotrichum truncatum, C. plurivorum, C. musicola, and C. sojae: Four Species Pathogenic to Soybean (Glycine max).</title>
        <authorList>
            <person name="Rogerio F."/>
            <person name="Boufleur T.R."/>
            <person name="Ciampi-Guillardi M."/>
            <person name="Sukno S.A."/>
            <person name="Thon M.R."/>
            <person name="Massola Junior N.S."/>
            <person name="Baroncelli R."/>
        </authorList>
    </citation>
    <scope>NUCLEOTIDE SEQUENCE</scope>
    <source>
        <strain evidence="2">LFN00145</strain>
    </source>
</reference>
<gene>
    <name evidence="2" type="ORF">CPLU01_00511</name>
</gene>
<protein>
    <submittedName>
        <fullName evidence="2">Uncharacterized protein</fullName>
    </submittedName>
</protein>
<comment type="caution">
    <text evidence="2">The sequence shown here is derived from an EMBL/GenBank/DDBJ whole genome shotgun (WGS) entry which is preliminary data.</text>
</comment>
<dbReference type="EMBL" id="WIGO01000003">
    <property type="protein sequence ID" value="KAF6841380.1"/>
    <property type="molecule type" value="Genomic_DNA"/>
</dbReference>
<organism evidence="2 3">
    <name type="scientific">Colletotrichum plurivorum</name>
    <dbReference type="NCBI Taxonomy" id="2175906"/>
    <lineage>
        <taxon>Eukaryota</taxon>
        <taxon>Fungi</taxon>
        <taxon>Dikarya</taxon>
        <taxon>Ascomycota</taxon>
        <taxon>Pezizomycotina</taxon>
        <taxon>Sordariomycetes</taxon>
        <taxon>Hypocreomycetidae</taxon>
        <taxon>Glomerellales</taxon>
        <taxon>Glomerellaceae</taxon>
        <taxon>Colletotrichum</taxon>
        <taxon>Colletotrichum orchidearum species complex</taxon>
    </lineage>
</organism>
<name>A0A8H6U660_9PEZI</name>
<feature type="transmembrane region" description="Helical" evidence="1">
    <location>
        <begin position="76"/>
        <end position="96"/>
    </location>
</feature>
<evidence type="ECO:0000256" key="1">
    <source>
        <dbReference type="SAM" id="Phobius"/>
    </source>
</evidence>
<proteinExistence type="predicted"/>
<dbReference type="Proteomes" id="UP000654918">
    <property type="component" value="Unassembled WGS sequence"/>
</dbReference>
<dbReference type="AlphaFoldDB" id="A0A8H6U660"/>
<evidence type="ECO:0000313" key="3">
    <source>
        <dbReference type="Proteomes" id="UP000654918"/>
    </source>
</evidence>
<evidence type="ECO:0000313" key="2">
    <source>
        <dbReference type="EMBL" id="KAF6841380.1"/>
    </source>
</evidence>
<sequence length="238" mass="25873">MAAVRVDYVNAYSSTGFLTRANGTGRQSGAAAWVPGEHTRNGTAICRSLSLVSGPGPSGRHAPHTHSEEDSDPVGFFQNFLCLFPNLPLLLLAFLASSRVRCCIRTIPHRTASRLIDPDHSPSLTPARTYSHPRIHAHSHYINSTWFSPPNLPTRRPLSFLGLSSVIIESIPVRVSHPTPTCLGHPLSHSASPNRNKAYGYKSALKSISFLALNLPLRYFSQPRSASRSAPGLSSSFI</sequence>
<keyword evidence="1" id="KW-0812">Transmembrane</keyword>